<evidence type="ECO:0008006" key="4">
    <source>
        <dbReference type="Google" id="ProtNLM"/>
    </source>
</evidence>
<protein>
    <recommendedName>
        <fullName evidence="4">Secreted protein</fullName>
    </recommendedName>
</protein>
<feature type="chain" id="PRO_5035828761" description="Secreted protein" evidence="1">
    <location>
        <begin position="17"/>
        <end position="67"/>
    </location>
</feature>
<comment type="caution">
    <text evidence="2">The sequence shown here is derived from an EMBL/GenBank/DDBJ whole genome shotgun (WGS) entry which is preliminary data.</text>
</comment>
<dbReference type="EMBL" id="CM029049">
    <property type="protein sequence ID" value="KAG2572015.1"/>
    <property type="molecule type" value="Genomic_DNA"/>
</dbReference>
<name>A0A8T0QEV0_PANVG</name>
<evidence type="ECO:0000256" key="1">
    <source>
        <dbReference type="SAM" id="SignalP"/>
    </source>
</evidence>
<evidence type="ECO:0000313" key="3">
    <source>
        <dbReference type="Proteomes" id="UP000823388"/>
    </source>
</evidence>
<accession>A0A8T0QEV0</accession>
<keyword evidence="3" id="KW-1185">Reference proteome</keyword>
<organism evidence="2 3">
    <name type="scientific">Panicum virgatum</name>
    <name type="common">Blackwell switchgrass</name>
    <dbReference type="NCBI Taxonomy" id="38727"/>
    <lineage>
        <taxon>Eukaryota</taxon>
        <taxon>Viridiplantae</taxon>
        <taxon>Streptophyta</taxon>
        <taxon>Embryophyta</taxon>
        <taxon>Tracheophyta</taxon>
        <taxon>Spermatophyta</taxon>
        <taxon>Magnoliopsida</taxon>
        <taxon>Liliopsida</taxon>
        <taxon>Poales</taxon>
        <taxon>Poaceae</taxon>
        <taxon>PACMAD clade</taxon>
        <taxon>Panicoideae</taxon>
        <taxon>Panicodae</taxon>
        <taxon>Paniceae</taxon>
        <taxon>Panicinae</taxon>
        <taxon>Panicum</taxon>
        <taxon>Panicum sect. Hiantes</taxon>
    </lineage>
</organism>
<keyword evidence="1" id="KW-0732">Signal</keyword>
<sequence length="67" mass="7602">MALKIASLLLCGSVSSHSHAILTMWFQRVFLCNFFSSCFSSKCLHPGIEFPVVYDQYVVTVFLQCFC</sequence>
<feature type="signal peptide" evidence="1">
    <location>
        <begin position="1"/>
        <end position="16"/>
    </location>
</feature>
<dbReference type="AlphaFoldDB" id="A0A8T0QEV0"/>
<evidence type="ECO:0000313" key="2">
    <source>
        <dbReference type="EMBL" id="KAG2572015.1"/>
    </source>
</evidence>
<gene>
    <name evidence="2" type="ORF">PVAP13_7KG144655</name>
</gene>
<proteinExistence type="predicted"/>
<dbReference type="Proteomes" id="UP000823388">
    <property type="component" value="Chromosome 7K"/>
</dbReference>
<reference evidence="2" key="1">
    <citation type="submission" date="2020-05" db="EMBL/GenBank/DDBJ databases">
        <title>WGS assembly of Panicum virgatum.</title>
        <authorList>
            <person name="Lovell J.T."/>
            <person name="Jenkins J."/>
            <person name="Shu S."/>
            <person name="Juenger T.E."/>
            <person name="Schmutz J."/>
        </authorList>
    </citation>
    <scope>NUCLEOTIDE SEQUENCE</scope>
    <source>
        <strain evidence="2">AP13</strain>
    </source>
</reference>